<dbReference type="Proteomes" id="UP000414136">
    <property type="component" value="Unassembled WGS sequence"/>
</dbReference>
<evidence type="ECO:0000313" key="1">
    <source>
        <dbReference type="EMBL" id="VVE59876.1"/>
    </source>
</evidence>
<sequence>MYRIPETYWNPDGVAKGAKLGEVKRPGPAAVDVDLLRVASAALEEWLQQKAIDLPPARKADIVAVLYDYLAKGANPDEMARMLRALAA</sequence>
<dbReference type="AlphaFoldDB" id="A0A5E4ZFU1"/>
<reference evidence="1 2" key="1">
    <citation type="submission" date="2019-08" db="EMBL/GenBank/DDBJ databases">
        <authorList>
            <person name="Peeters C."/>
        </authorList>
    </citation>
    <scope>NUCLEOTIDE SEQUENCE [LARGE SCALE GENOMIC DNA]</scope>
    <source>
        <strain evidence="1 2">LMG 31118</strain>
    </source>
</reference>
<accession>A0A5E4ZFU1</accession>
<name>A0A5E4ZFU1_9BURK</name>
<proteinExistence type="predicted"/>
<keyword evidence="2" id="KW-1185">Reference proteome</keyword>
<gene>
    <name evidence="1" type="ORF">PCA31118_00045</name>
</gene>
<evidence type="ECO:0000313" key="2">
    <source>
        <dbReference type="Proteomes" id="UP000414136"/>
    </source>
</evidence>
<dbReference type="EMBL" id="CABPSQ010000001">
    <property type="protein sequence ID" value="VVE59876.1"/>
    <property type="molecule type" value="Genomic_DNA"/>
</dbReference>
<organism evidence="1 2">
    <name type="scientific">Pandoraea captiosa</name>
    <dbReference type="NCBI Taxonomy" id="2508302"/>
    <lineage>
        <taxon>Bacteria</taxon>
        <taxon>Pseudomonadati</taxon>
        <taxon>Pseudomonadota</taxon>
        <taxon>Betaproteobacteria</taxon>
        <taxon>Burkholderiales</taxon>
        <taxon>Burkholderiaceae</taxon>
        <taxon>Pandoraea</taxon>
    </lineage>
</organism>
<protein>
    <submittedName>
        <fullName evidence="1">Uncharacterized protein</fullName>
    </submittedName>
</protein>